<dbReference type="EMBL" id="VLTO01000001">
    <property type="protein sequence ID" value="KAA0178296.1"/>
    <property type="molecule type" value="Genomic_DNA"/>
</dbReference>
<evidence type="ECO:0000313" key="10">
    <source>
        <dbReference type="Proteomes" id="UP000325113"/>
    </source>
</evidence>
<evidence type="ECO:0000313" key="4">
    <source>
        <dbReference type="EMBL" id="KAA0164223.1"/>
    </source>
</evidence>
<comment type="caution">
    <text evidence="6">The sequence shown here is derived from an EMBL/GenBank/DDBJ whole genome shotgun (WGS) entry which is preliminary data.</text>
</comment>
<feature type="region of interest" description="Disordered" evidence="1">
    <location>
        <begin position="340"/>
        <end position="364"/>
    </location>
</feature>
<evidence type="ECO:0000313" key="3">
    <source>
        <dbReference type="EMBL" id="KAA0155857.1"/>
    </source>
</evidence>
<evidence type="ECO:0000313" key="5">
    <source>
        <dbReference type="EMBL" id="KAA0164990.1"/>
    </source>
</evidence>
<dbReference type="Proteomes" id="UP000324907">
    <property type="component" value="Unassembled WGS sequence"/>
</dbReference>
<evidence type="ECO:0000313" key="7">
    <source>
        <dbReference type="Proteomes" id="UP000322899"/>
    </source>
</evidence>
<reference evidence="7 8" key="1">
    <citation type="submission" date="2019-07" db="EMBL/GenBank/DDBJ databases">
        <title>Genomes of Cafeteria roenbergensis.</title>
        <authorList>
            <person name="Fischer M.G."/>
            <person name="Hackl T."/>
            <person name="Roman M."/>
        </authorList>
    </citation>
    <scope>NUCLEOTIDE SEQUENCE [LARGE SCALE GENOMIC DNA]</scope>
    <source>
        <strain evidence="3 8">BVI</strain>
        <strain evidence="4 10">Cflag</strain>
        <strain evidence="6 7">E4-10P</strain>
        <strain evidence="5 9">RCC970-E3</strain>
    </source>
</reference>
<feature type="transmembrane region" description="Helical" evidence="2">
    <location>
        <begin position="431"/>
        <end position="452"/>
    </location>
</feature>
<keyword evidence="2" id="KW-0812">Transmembrane</keyword>
<dbReference type="AlphaFoldDB" id="A0A5A8EK53"/>
<sequence>MGSSASSASRGADGAGGGASTRPSPEAVDNFLQYLRQRGRYFALQRPDGKVVHILGVVPGSQASCREAKNLLIALRPGTVYVDTAVGRVPTLRKHVKLGGPPRPKAPPSADLRLDYGMAMSTMLHKIDCEAGVFRMVGVDPDEVWRESVGQADSMGARVLAWPAHFDKAYNNQVLAFDRFGQVGFDVYGNQGFWSTQAFLVASVEMTSIKILDGVNSDLGRVTIPPSGYFSTTAIESMSRANRHAFDTFAKKNSAQSLDFETHFAGHIRDFRERIARGGPAVADGTVTDMASVADRLEVPEAQASLAQMEMARDFFAVQVQTLAGVLVGDDELALADAAKERGDDAGSPFPRAPARAPTEPLSQDETVALVELPRVAGLLRAWDSPMPVKEGLVERDLGGFAVQVGSPLALAGGLGYAYHRLLIRRFPRAATGVAVVVGGIGAAVYTMSMYVGGYAPIGVGMWQALSSPVAPVGSNLGLGSGGRTTQ</sequence>
<dbReference type="Proteomes" id="UP000322899">
    <property type="component" value="Unassembled WGS sequence"/>
</dbReference>
<dbReference type="EMBL" id="VLTM01000018">
    <property type="protein sequence ID" value="KAA0164223.1"/>
    <property type="molecule type" value="Genomic_DNA"/>
</dbReference>
<dbReference type="EMBL" id="VLTN01000005">
    <property type="protein sequence ID" value="KAA0155857.1"/>
    <property type="molecule type" value="Genomic_DNA"/>
</dbReference>
<organism evidence="6 7">
    <name type="scientific">Cafeteria roenbergensis</name>
    <name type="common">Marine flagellate</name>
    <dbReference type="NCBI Taxonomy" id="33653"/>
    <lineage>
        <taxon>Eukaryota</taxon>
        <taxon>Sar</taxon>
        <taxon>Stramenopiles</taxon>
        <taxon>Bigyra</taxon>
        <taxon>Opalozoa</taxon>
        <taxon>Bicosoecida</taxon>
        <taxon>Cafeteriaceae</taxon>
        <taxon>Cafeteria</taxon>
    </lineage>
</organism>
<keyword evidence="8" id="KW-1185">Reference proteome</keyword>
<evidence type="ECO:0000313" key="6">
    <source>
        <dbReference type="EMBL" id="KAA0178296.1"/>
    </source>
</evidence>
<dbReference type="EMBL" id="VLTL01000050">
    <property type="protein sequence ID" value="KAA0164990.1"/>
    <property type="molecule type" value="Genomic_DNA"/>
</dbReference>
<keyword evidence="2" id="KW-0472">Membrane</keyword>
<feature type="region of interest" description="Disordered" evidence="1">
    <location>
        <begin position="1"/>
        <end position="24"/>
    </location>
</feature>
<accession>A0A5A8EK53</accession>
<proteinExistence type="predicted"/>
<keyword evidence="2" id="KW-1133">Transmembrane helix</keyword>
<feature type="compositionally biased region" description="Low complexity" evidence="1">
    <location>
        <begin position="1"/>
        <end position="12"/>
    </location>
</feature>
<dbReference type="Proteomes" id="UP000323011">
    <property type="component" value="Unassembled WGS sequence"/>
</dbReference>
<protein>
    <submittedName>
        <fullName evidence="6">Uncharacterized protein</fullName>
    </submittedName>
</protein>
<evidence type="ECO:0000256" key="2">
    <source>
        <dbReference type="SAM" id="Phobius"/>
    </source>
</evidence>
<name>A0A5A8EK53_CAFRO</name>
<evidence type="ECO:0000313" key="8">
    <source>
        <dbReference type="Proteomes" id="UP000323011"/>
    </source>
</evidence>
<gene>
    <name evidence="6" type="ORF">FNF27_00148</name>
    <name evidence="5" type="ORF">FNF28_03613</name>
    <name evidence="3" type="ORF">FNF29_01277</name>
    <name evidence="4" type="ORF">FNF31_02459</name>
</gene>
<evidence type="ECO:0000313" key="9">
    <source>
        <dbReference type="Proteomes" id="UP000324907"/>
    </source>
</evidence>
<dbReference type="Proteomes" id="UP000325113">
    <property type="component" value="Unassembled WGS sequence"/>
</dbReference>
<evidence type="ECO:0000256" key="1">
    <source>
        <dbReference type="SAM" id="MobiDB-lite"/>
    </source>
</evidence>
<feature type="transmembrane region" description="Helical" evidence="2">
    <location>
        <begin position="398"/>
        <end position="419"/>
    </location>
</feature>